<comment type="similarity">
    <text evidence="1 4">Belongs to the universal ribosomal protein uL13 family.</text>
</comment>
<protein>
    <recommendedName>
        <fullName evidence="4">Large ribosomal subunit protein uL13</fullName>
    </recommendedName>
</protein>
<dbReference type="GO" id="GO:0022625">
    <property type="term" value="C:cytosolic large ribosomal subunit"/>
    <property type="evidence" value="ECO:0007669"/>
    <property type="project" value="TreeGrafter"/>
</dbReference>
<dbReference type="CDD" id="cd00392">
    <property type="entry name" value="Ribosomal_L13"/>
    <property type="match status" value="1"/>
</dbReference>
<gene>
    <name evidence="4" type="primary">rplM</name>
    <name evidence="5" type="ORF">UW63_C0008G0013</name>
</gene>
<comment type="function">
    <text evidence="4">This protein is one of the early assembly proteins of the 50S ribosomal subunit, although it is not seen to bind rRNA by itself. It is important during the early stages of 50S assembly.</text>
</comment>
<comment type="caution">
    <text evidence="5">The sequence shown here is derived from an EMBL/GenBank/DDBJ whole genome shotgun (WGS) entry which is preliminary data.</text>
</comment>
<dbReference type="InterPro" id="IPR005822">
    <property type="entry name" value="Ribosomal_uL13"/>
</dbReference>
<organism evidence="5 6">
    <name type="scientific">Candidatus Uhrbacteria bacterium GW2011_GWF2_44_350</name>
    <dbReference type="NCBI Taxonomy" id="1619000"/>
    <lineage>
        <taxon>Bacteria</taxon>
        <taxon>Candidatus Uhriibacteriota</taxon>
    </lineage>
</organism>
<sequence length="119" mass="13511">MPVKVERKHKTIDATDRVPGRLATEVARILIGKNKAAFTPNLDVGDFVEITNVSKMSFSGKKLERTEKHHHSGYLGGLKTQTLGTLFNKDPARVFKQMVSRMLPKNTHRTPRLKRLTFK</sequence>
<dbReference type="GO" id="GO:0003729">
    <property type="term" value="F:mRNA binding"/>
    <property type="evidence" value="ECO:0007669"/>
    <property type="project" value="TreeGrafter"/>
</dbReference>
<dbReference type="InterPro" id="IPR005823">
    <property type="entry name" value="Ribosomal_uL13_bac-type"/>
</dbReference>
<dbReference type="NCBIfam" id="TIGR01066">
    <property type="entry name" value="rplM_bact"/>
    <property type="match status" value="1"/>
</dbReference>
<dbReference type="AlphaFoldDB" id="A0A0G1LSI8"/>
<keyword evidence="3 4" id="KW-0687">Ribonucleoprotein</keyword>
<evidence type="ECO:0000313" key="5">
    <source>
        <dbReference type="EMBL" id="KKT71787.1"/>
    </source>
</evidence>
<dbReference type="HAMAP" id="MF_01366">
    <property type="entry name" value="Ribosomal_uL13"/>
    <property type="match status" value="1"/>
</dbReference>
<dbReference type="Pfam" id="PF00572">
    <property type="entry name" value="Ribosomal_L13"/>
    <property type="match status" value="1"/>
</dbReference>
<dbReference type="InterPro" id="IPR036899">
    <property type="entry name" value="Ribosomal_uL13_sf"/>
</dbReference>
<dbReference type="PIRSF" id="PIRSF002181">
    <property type="entry name" value="Ribosomal_L13"/>
    <property type="match status" value="1"/>
</dbReference>
<dbReference type="PANTHER" id="PTHR11545">
    <property type="entry name" value="RIBOSOMAL PROTEIN L13"/>
    <property type="match status" value="1"/>
</dbReference>
<dbReference type="Proteomes" id="UP000034154">
    <property type="component" value="Unassembled WGS sequence"/>
</dbReference>
<comment type="subunit">
    <text evidence="4">Part of the 50S ribosomal subunit.</text>
</comment>
<evidence type="ECO:0000256" key="1">
    <source>
        <dbReference type="ARBA" id="ARBA00006227"/>
    </source>
</evidence>
<dbReference type="GO" id="GO:0003735">
    <property type="term" value="F:structural constituent of ribosome"/>
    <property type="evidence" value="ECO:0007669"/>
    <property type="project" value="InterPro"/>
</dbReference>
<keyword evidence="2 4" id="KW-0689">Ribosomal protein</keyword>
<evidence type="ECO:0000313" key="6">
    <source>
        <dbReference type="Proteomes" id="UP000034154"/>
    </source>
</evidence>
<dbReference type="GO" id="GO:0017148">
    <property type="term" value="P:negative regulation of translation"/>
    <property type="evidence" value="ECO:0007669"/>
    <property type="project" value="TreeGrafter"/>
</dbReference>
<reference evidence="5 6" key="1">
    <citation type="journal article" date="2015" name="Nature">
        <title>rRNA introns, odd ribosomes, and small enigmatic genomes across a large radiation of phyla.</title>
        <authorList>
            <person name="Brown C.T."/>
            <person name="Hug L.A."/>
            <person name="Thomas B.C."/>
            <person name="Sharon I."/>
            <person name="Castelle C.J."/>
            <person name="Singh A."/>
            <person name="Wilkins M.J."/>
            <person name="Williams K.H."/>
            <person name="Banfield J.F."/>
        </authorList>
    </citation>
    <scope>NUCLEOTIDE SEQUENCE [LARGE SCALE GENOMIC DNA]</scope>
</reference>
<evidence type="ECO:0000256" key="2">
    <source>
        <dbReference type="ARBA" id="ARBA00022980"/>
    </source>
</evidence>
<dbReference type="SUPFAM" id="SSF52161">
    <property type="entry name" value="Ribosomal protein L13"/>
    <property type="match status" value="1"/>
</dbReference>
<evidence type="ECO:0000256" key="3">
    <source>
        <dbReference type="ARBA" id="ARBA00023274"/>
    </source>
</evidence>
<name>A0A0G1LSI8_9BACT</name>
<evidence type="ECO:0000256" key="4">
    <source>
        <dbReference type="HAMAP-Rule" id="MF_01366"/>
    </source>
</evidence>
<dbReference type="EMBL" id="LCJB01000008">
    <property type="protein sequence ID" value="KKT71787.1"/>
    <property type="molecule type" value="Genomic_DNA"/>
</dbReference>
<dbReference type="GO" id="GO:0006412">
    <property type="term" value="P:translation"/>
    <property type="evidence" value="ECO:0007669"/>
    <property type="project" value="UniProtKB-UniRule"/>
</dbReference>
<dbReference type="PANTHER" id="PTHR11545:SF2">
    <property type="entry name" value="LARGE RIBOSOMAL SUBUNIT PROTEIN UL13M"/>
    <property type="match status" value="1"/>
</dbReference>
<proteinExistence type="inferred from homology"/>
<dbReference type="Gene3D" id="3.90.1180.10">
    <property type="entry name" value="Ribosomal protein L13"/>
    <property type="match status" value="1"/>
</dbReference>
<accession>A0A0G1LSI8</accession>